<evidence type="ECO:0000259" key="2">
    <source>
        <dbReference type="PROSITE" id="PS50812"/>
    </source>
</evidence>
<dbReference type="Gene3D" id="2.30.30.140">
    <property type="match status" value="1"/>
</dbReference>
<dbReference type="Pfam" id="PF00855">
    <property type="entry name" value="PWWP"/>
    <property type="match status" value="1"/>
</dbReference>
<feature type="compositionally biased region" description="Polar residues" evidence="1">
    <location>
        <begin position="129"/>
        <end position="140"/>
    </location>
</feature>
<reference evidence="3" key="1">
    <citation type="journal article" date="2023" name="Science">
        <title>Elucidation of the pathway for biosynthesis of saponin adjuvants from the soapbark tree.</title>
        <authorList>
            <person name="Reed J."/>
            <person name="Orme A."/>
            <person name="El-Demerdash A."/>
            <person name="Owen C."/>
            <person name="Martin L.B.B."/>
            <person name="Misra R.C."/>
            <person name="Kikuchi S."/>
            <person name="Rejzek M."/>
            <person name="Martin A.C."/>
            <person name="Harkess A."/>
            <person name="Leebens-Mack J."/>
            <person name="Louveau T."/>
            <person name="Stephenson M.J."/>
            <person name="Osbourn A."/>
        </authorList>
    </citation>
    <scope>NUCLEOTIDE SEQUENCE</scope>
    <source>
        <strain evidence="3">S10</strain>
    </source>
</reference>
<accession>A0AAD7Q9R5</accession>
<dbReference type="PANTHER" id="PTHR12550:SF49">
    <property type="entry name" value="PROTEIN HUA2-LIKE 2-RELATED"/>
    <property type="match status" value="1"/>
</dbReference>
<dbReference type="SMART" id="SM00293">
    <property type="entry name" value="PWWP"/>
    <property type="match status" value="1"/>
</dbReference>
<dbReference type="InterPro" id="IPR000313">
    <property type="entry name" value="PWWP_dom"/>
</dbReference>
<dbReference type="AlphaFoldDB" id="A0AAD7Q9R5"/>
<proteinExistence type="predicted"/>
<gene>
    <name evidence="3" type="ORF">O6P43_007070</name>
</gene>
<feature type="compositionally biased region" description="Low complexity" evidence="1">
    <location>
        <begin position="371"/>
        <end position="383"/>
    </location>
</feature>
<comment type="caution">
    <text evidence="3">The sequence shown here is derived from an EMBL/GenBank/DDBJ whole genome shotgun (WGS) entry which is preliminary data.</text>
</comment>
<name>A0AAD7Q9R5_QUISA</name>
<feature type="compositionally biased region" description="Basic residues" evidence="1">
    <location>
        <begin position="341"/>
        <end position="350"/>
    </location>
</feature>
<feature type="region of interest" description="Disordered" evidence="1">
    <location>
        <begin position="113"/>
        <end position="194"/>
    </location>
</feature>
<feature type="compositionally biased region" description="Basic and acidic residues" evidence="1">
    <location>
        <begin position="384"/>
        <end position="395"/>
    </location>
</feature>
<evidence type="ECO:0000313" key="4">
    <source>
        <dbReference type="Proteomes" id="UP001163823"/>
    </source>
</evidence>
<dbReference type="SUPFAM" id="SSF63748">
    <property type="entry name" value="Tudor/PWWP/MBT"/>
    <property type="match status" value="1"/>
</dbReference>
<feature type="domain" description="PWWP" evidence="2">
    <location>
        <begin position="24"/>
        <end position="81"/>
    </location>
</feature>
<evidence type="ECO:0000313" key="3">
    <source>
        <dbReference type="EMBL" id="KAJ7977443.1"/>
    </source>
</evidence>
<dbReference type="PROSITE" id="PS50812">
    <property type="entry name" value="PWWP"/>
    <property type="match status" value="1"/>
</dbReference>
<dbReference type="KEGG" id="qsa:O6P43_007070"/>
<evidence type="ECO:0000256" key="1">
    <source>
        <dbReference type="SAM" id="MobiDB-lite"/>
    </source>
</evidence>
<dbReference type="PANTHER" id="PTHR12550">
    <property type="entry name" value="HEPATOMA-DERIVED GROWTH FACTOR-RELATED"/>
    <property type="match status" value="1"/>
</dbReference>
<dbReference type="CDD" id="cd20147">
    <property type="entry name" value="PWWP_HULK"/>
    <property type="match status" value="1"/>
</dbReference>
<protein>
    <submittedName>
        <fullName evidence="3">HUA2-like protein 2</fullName>
    </submittedName>
</protein>
<organism evidence="3 4">
    <name type="scientific">Quillaja saponaria</name>
    <name type="common">Soap bark tree</name>
    <dbReference type="NCBI Taxonomy" id="32244"/>
    <lineage>
        <taxon>Eukaryota</taxon>
        <taxon>Viridiplantae</taxon>
        <taxon>Streptophyta</taxon>
        <taxon>Embryophyta</taxon>
        <taxon>Tracheophyta</taxon>
        <taxon>Spermatophyta</taxon>
        <taxon>Magnoliopsida</taxon>
        <taxon>eudicotyledons</taxon>
        <taxon>Gunneridae</taxon>
        <taxon>Pentapetalae</taxon>
        <taxon>rosids</taxon>
        <taxon>fabids</taxon>
        <taxon>Fabales</taxon>
        <taxon>Quillajaceae</taxon>
        <taxon>Quillaja</taxon>
    </lineage>
</organism>
<keyword evidence="4" id="KW-1185">Reference proteome</keyword>
<feature type="compositionally biased region" description="Low complexity" evidence="1">
    <location>
        <begin position="162"/>
        <end position="174"/>
    </location>
</feature>
<dbReference type="Proteomes" id="UP001163823">
    <property type="component" value="Chromosome 3"/>
</dbReference>
<sequence>MAPSRRKGASKAAAAAAARRQWMVGDLVLAKVKGFPAWPATVSEPDKWGYSADCKKVLVYFFGTQQIAFCNRADVEAFTEEKKQSLLTKRQGKGADFVRAVKEIIESYEKLKEQSQDDIKSGGEVTAANGGNSIDSSGNFGSKDLTDAPGVTLDRNEPSCVAEDASAGAESDAFANKERSLEEPTSTAAAETPLRATYFSRKRSAEFRTHSCIRQISAPVRRSRSSSRVQNSILPTDCNMIVLDISVNAVRDVPMRGNRSARKSPNGSGCDADSAVFVSNGSIDDNGSEIVTVDSDTFSLNEGSTIDSISKLEHSGTVEYVEGDVELNREHDLQIKAVSVKKKRKPNRKRLTNDASKPIVTPPKETGLGVSTQNTSQSSLNSSEKLKESCSREGGDEHLPLVKRARVRMGKSSSSEMLNSFSHSETINLKENLINLPKQIITSSNCDNGSLVDGDSSLLNGGFDNLSPSKGLTTFSESGSQLCKVKKDQIFSCSLDSEAALPPSKRLHRALEAMSANAAEESEACKEAPSTIKTSFSGCCITSIRSTCMAVDRTVENGLGTLELDSPSNNACPY</sequence>
<dbReference type="EMBL" id="JARAOO010000003">
    <property type="protein sequence ID" value="KAJ7977443.1"/>
    <property type="molecule type" value="Genomic_DNA"/>
</dbReference>
<feature type="region of interest" description="Disordered" evidence="1">
    <location>
        <begin position="341"/>
        <end position="395"/>
    </location>
</feature>